<feature type="compositionally biased region" description="Low complexity" evidence="1">
    <location>
        <begin position="188"/>
        <end position="200"/>
    </location>
</feature>
<comment type="caution">
    <text evidence="2">The sequence shown here is derived from an EMBL/GenBank/DDBJ whole genome shotgun (WGS) entry which is preliminary data.</text>
</comment>
<keyword evidence="3" id="KW-1185">Reference proteome</keyword>
<dbReference type="OrthoDB" id="6079415at2759"/>
<feature type="region of interest" description="Disordered" evidence="1">
    <location>
        <begin position="239"/>
        <end position="294"/>
    </location>
</feature>
<accession>A0A433UDS5</accession>
<proteinExistence type="predicted"/>
<feature type="region of interest" description="Disordered" evidence="1">
    <location>
        <begin position="124"/>
        <end position="226"/>
    </location>
</feature>
<evidence type="ECO:0000313" key="3">
    <source>
        <dbReference type="Proteomes" id="UP000271974"/>
    </source>
</evidence>
<name>A0A433UDS5_ELYCH</name>
<organism evidence="2 3">
    <name type="scientific">Elysia chlorotica</name>
    <name type="common">Eastern emerald elysia</name>
    <name type="synonym">Sea slug</name>
    <dbReference type="NCBI Taxonomy" id="188477"/>
    <lineage>
        <taxon>Eukaryota</taxon>
        <taxon>Metazoa</taxon>
        <taxon>Spiralia</taxon>
        <taxon>Lophotrochozoa</taxon>
        <taxon>Mollusca</taxon>
        <taxon>Gastropoda</taxon>
        <taxon>Heterobranchia</taxon>
        <taxon>Euthyneura</taxon>
        <taxon>Panpulmonata</taxon>
        <taxon>Sacoglossa</taxon>
        <taxon>Placobranchoidea</taxon>
        <taxon>Plakobranchidae</taxon>
        <taxon>Elysia</taxon>
    </lineage>
</organism>
<evidence type="ECO:0000313" key="2">
    <source>
        <dbReference type="EMBL" id="RUS91863.1"/>
    </source>
</evidence>
<dbReference type="AlphaFoldDB" id="A0A433UDS5"/>
<feature type="region of interest" description="Disordered" evidence="1">
    <location>
        <begin position="1"/>
        <end position="51"/>
    </location>
</feature>
<reference evidence="2 3" key="1">
    <citation type="submission" date="2019-01" db="EMBL/GenBank/DDBJ databases">
        <title>A draft genome assembly of the solar-powered sea slug Elysia chlorotica.</title>
        <authorList>
            <person name="Cai H."/>
            <person name="Li Q."/>
            <person name="Fang X."/>
            <person name="Li J."/>
            <person name="Curtis N.E."/>
            <person name="Altenburger A."/>
            <person name="Shibata T."/>
            <person name="Feng M."/>
            <person name="Maeda T."/>
            <person name="Schwartz J.A."/>
            <person name="Shigenobu S."/>
            <person name="Lundholm N."/>
            <person name="Nishiyama T."/>
            <person name="Yang H."/>
            <person name="Hasebe M."/>
            <person name="Li S."/>
            <person name="Pierce S.K."/>
            <person name="Wang J."/>
        </authorList>
    </citation>
    <scope>NUCLEOTIDE SEQUENCE [LARGE SCALE GENOMIC DNA]</scope>
    <source>
        <strain evidence="2">EC2010</strain>
        <tissue evidence="2">Whole organism of an adult</tissue>
    </source>
</reference>
<feature type="compositionally biased region" description="Polar residues" evidence="1">
    <location>
        <begin position="257"/>
        <end position="268"/>
    </location>
</feature>
<protein>
    <submittedName>
        <fullName evidence="2">Uncharacterized protein</fullName>
    </submittedName>
</protein>
<dbReference type="Proteomes" id="UP000271974">
    <property type="component" value="Unassembled WGS sequence"/>
</dbReference>
<dbReference type="EMBL" id="RQTK01000005">
    <property type="protein sequence ID" value="RUS91863.1"/>
    <property type="molecule type" value="Genomic_DNA"/>
</dbReference>
<evidence type="ECO:0000256" key="1">
    <source>
        <dbReference type="SAM" id="MobiDB-lite"/>
    </source>
</evidence>
<feature type="compositionally biased region" description="Pro residues" evidence="1">
    <location>
        <begin position="270"/>
        <end position="280"/>
    </location>
</feature>
<feature type="non-terminal residue" evidence="2">
    <location>
        <position position="323"/>
    </location>
</feature>
<gene>
    <name evidence="2" type="ORF">EGW08_000434</name>
</gene>
<sequence>MTSGSESSHRKVIASVHLEPDPTRASTGSGLSTFGPGPGGRDSDGLSGLIDTIQAGTFPGYSSLRDLCGPTQISTGSLEAGGDGVEYEITNTAPAVVGTLRHSYNEAYDGGPLYVSAESGQYTAVDQPESAGKNHEPSQVQNCSGQDVPYQGVSDGGHYATPHTDGPYARIDDGGLYSKPQDSGLYASPDGPDYDSPSSGHYDGVGDSSCDYESTGGASDGHYESLPCADSNIYEAIEFGKSKGSRKKYRKPDSRSGAATNSINSTKHPQQPPLPPPLPAPLANGGLNHTRPLDDFHYCVNNDEYAIVRKPNRQPSAISSSKS</sequence>